<feature type="non-terminal residue" evidence="1">
    <location>
        <position position="1"/>
    </location>
</feature>
<dbReference type="EMBL" id="JAFMPT010000066">
    <property type="protein sequence ID" value="MCC1485681.1"/>
    <property type="molecule type" value="Genomic_DNA"/>
</dbReference>
<reference evidence="2" key="2">
    <citation type="submission" date="2023-07" db="EMBL/GenBank/DDBJ databases">
        <title>Genome of Winogradskyella sp. E313.</title>
        <authorList>
            <person name="Zhou Y."/>
        </authorList>
    </citation>
    <scope>NUCLEOTIDE SEQUENCE [LARGE SCALE GENOMIC DNA]</scope>
    <source>
        <strain evidence="2">E313</strain>
    </source>
</reference>
<evidence type="ECO:0000313" key="1">
    <source>
        <dbReference type="EMBL" id="MCC1485681.1"/>
    </source>
</evidence>
<accession>A0ABS8ES16</accession>
<organism evidence="1 2">
    <name type="scientific">Winogradskyella immobilis</name>
    <dbReference type="NCBI Taxonomy" id="2816852"/>
    <lineage>
        <taxon>Bacteria</taxon>
        <taxon>Pseudomonadati</taxon>
        <taxon>Bacteroidota</taxon>
        <taxon>Flavobacteriia</taxon>
        <taxon>Flavobacteriales</taxon>
        <taxon>Flavobacteriaceae</taxon>
        <taxon>Winogradskyella</taxon>
    </lineage>
</organism>
<proteinExistence type="predicted"/>
<reference evidence="2" key="1">
    <citation type="submission" date="2021-03" db="EMBL/GenBank/DDBJ databases">
        <title>Genome of Cognatishimia sp. F0-27.</title>
        <authorList>
            <person name="Ping X."/>
        </authorList>
    </citation>
    <scope>NUCLEOTIDE SEQUENCE [LARGE SCALE GENOMIC DNA]</scope>
    <source>
        <strain evidence="2">E313</strain>
    </source>
</reference>
<sequence>VSQHLMKLNFWNIILTFILFLGCQPEKTLDGNYSSCIDGEYAELYFKKDSMRVASENVWVELSQWRKIEIKNDTLYFETFGEWRDKTKAKIKYVGMNNTELSFLETDAILNLERMNVKLTFKDSLKFWNGFNKRLNSKNCK</sequence>
<evidence type="ECO:0000313" key="2">
    <source>
        <dbReference type="Proteomes" id="UP000778797"/>
    </source>
</evidence>
<name>A0ABS8ES16_9FLAO</name>
<gene>
    <name evidence="1" type="ORF">J1C55_13865</name>
</gene>
<dbReference type="RefSeq" id="WP_227478168.1">
    <property type="nucleotide sequence ID" value="NZ_JAFMPT010000066.1"/>
</dbReference>
<protein>
    <recommendedName>
        <fullName evidence="3">Lipocalin-like domain-containing protein</fullName>
    </recommendedName>
</protein>
<dbReference type="Proteomes" id="UP000778797">
    <property type="component" value="Unassembled WGS sequence"/>
</dbReference>
<comment type="caution">
    <text evidence="1">The sequence shown here is derived from an EMBL/GenBank/DDBJ whole genome shotgun (WGS) entry which is preliminary data.</text>
</comment>
<keyword evidence="2" id="KW-1185">Reference proteome</keyword>
<evidence type="ECO:0008006" key="3">
    <source>
        <dbReference type="Google" id="ProtNLM"/>
    </source>
</evidence>